<dbReference type="Proteomes" id="UP000531168">
    <property type="component" value="Unassembled WGS sequence"/>
</dbReference>
<feature type="chain" id="PRO_5029778414" evidence="2">
    <location>
        <begin position="16"/>
        <end position="246"/>
    </location>
</feature>
<name>A0A7L0MLG5_9PSIT</name>
<dbReference type="InterPro" id="IPR024831">
    <property type="entry name" value="Uroplakin-3"/>
</dbReference>
<comment type="caution">
    <text evidence="3">The sequence shown here is derived from an EMBL/GenBank/DDBJ whole genome shotgun (WGS) entry which is preliminary data.</text>
</comment>
<evidence type="ECO:0000256" key="2">
    <source>
        <dbReference type="SAM" id="SignalP"/>
    </source>
</evidence>
<feature type="transmembrane region" description="Helical" evidence="1">
    <location>
        <begin position="184"/>
        <end position="211"/>
    </location>
</feature>
<keyword evidence="2" id="KW-0732">Signal</keyword>
<dbReference type="PANTHER" id="PTHR15446:SF2">
    <property type="entry name" value="UROPLAKIN-3B-LIKE PROTEIN 1-RELATED"/>
    <property type="match status" value="1"/>
</dbReference>
<feature type="signal peptide" evidence="2">
    <location>
        <begin position="1"/>
        <end position="15"/>
    </location>
</feature>
<keyword evidence="4" id="KW-1185">Reference proteome</keyword>
<proteinExistence type="predicted"/>
<protein>
    <submittedName>
        <fullName evidence="3">UPKL2 protein</fullName>
    </submittedName>
</protein>
<sequence>TMLPLLLLLLEAARGQDPRLYAPALSNLSLGGLTTASTFVLDQPRCVFPDLLSDAVIWLVVAVPQGVPSFNSTLKPGSPGRAYQLFPGSASAYMTLNTTLLNYPCPKADGEIAVLRVGSETVCQRDYTRPTCNGPLPGPGPYRVRFVAWDDSGPVAETKWSEPITLKTATPWNNIPRTDRGHSAAMIALTSILTILFAALLAGLVAMLVCWGSDACGVSGTFSKPEAVTVQRYNTHHVYDHPRDRL</sequence>
<dbReference type="AlphaFoldDB" id="A0A7L0MLG5"/>
<reference evidence="3 4" key="1">
    <citation type="submission" date="2019-09" db="EMBL/GenBank/DDBJ databases">
        <title>Bird 10,000 Genomes (B10K) Project - Family phase.</title>
        <authorList>
            <person name="Zhang G."/>
        </authorList>
    </citation>
    <scope>NUCLEOTIDE SEQUENCE [LARGE SCALE GENOMIC DNA]</scope>
    <source>
        <strain evidence="3">B10K-DU-001-46</strain>
        <tissue evidence="3">Muscle</tissue>
    </source>
</reference>
<dbReference type="EMBL" id="VXAR01011285">
    <property type="protein sequence ID" value="NXK81749.1"/>
    <property type="molecule type" value="Genomic_DNA"/>
</dbReference>
<gene>
    <name evidence="3" type="primary">Upk3bl2</name>
    <name evidence="3" type="ORF">AMAGUI_R04823</name>
</gene>
<evidence type="ECO:0000313" key="3">
    <source>
        <dbReference type="EMBL" id="NXK81749.1"/>
    </source>
</evidence>
<dbReference type="GO" id="GO:0016020">
    <property type="term" value="C:membrane"/>
    <property type="evidence" value="ECO:0007669"/>
    <property type="project" value="TreeGrafter"/>
</dbReference>
<keyword evidence="1" id="KW-0472">Membrane</keyword>
<evidence type="ECO:0000313" key="4">
    <source>
        <dbReference type="Proteomes" id="UP000531168"/>
    </source>
</evidence>
<keyword evidence="1" id="KW-0812">Transmembrane</keyword>
<feature type="non-terminal residue" evidence="3">
    <location>
        <position position="1"/>
    </location>
</feature>
<accession>A0A7L0MLG5</accession>
<organism evidence="3 4">
    <name type="scientific">Amazona guildingii</name>
    <dbReference type="NCBI Taxonomy" id="175529"/>
    <lineage>
        <taxon>Eukaryota</taxon>
        <taxon>Metazoa</taxon>
        <taxon>Chordata</taxon>
        <taxon>Craniata</taxon>
        <taxon>Vertebrata</taxon>
        <taxon>Euteleostomi</taxon>
        <taxon>Archelosauria</taxon>
        <taxon>Archosauria</taxon>
        <taxon>Dinosauria</taxon>
        <taxon>Saurischia</taxon>
        <taxon>Theropoda</taxon>
        <taxon>Coelurosauria</taxon>
        <taxon>Aves</taxon>
        <taxon>Neognathae</taxon>
        <taxon>Neoaves</taxon>
        <taxon>Telluraves</taxon>
        <taxon>Australaves</taxon>
        <taxon>Psittaciformes</taxon>
        <taxon>Psittacidae</taxon>
        <taxon>Amazona</taxon>
    </lineage>
</organism>
<keyword evidence="1" id="KW-1133">Transmembrane helix</keyword>
<evidence type="ECO:0000256" key="1">
    <source>
        <dbReference type="SAM" id="Phobius"/>
    </source>
</evidence>
<dbReference type="PANTHER" id="PTHR15446">
    <property type="entry name" value="UROPLAKIN III"/>
    <property type="match status" value="1"/>
</dbReference>
<feature type="non-terminal residue" evidence="3">
    <location>
        <position position="246"/>
    </location>
</feature>